<dbReference type="OrthoDB" id="3267562at2"/>
<evidence type="ECO:0000256" key="1">
    <source>
        <dbReference type="ARBA" id="ARBA00004651"/>
    </source>
</evidence>
<evidence type="ECO:0000313" key="9">
    <source>
        <dbReference type="EMBL" id="RJT83210.1"/>
    </source>
</evidence>
<dbReference type="PANTHER" id="PTHR35007">
    <property type="entry name" value="INTEGRAL MEMBRANE PROTEIN-RELATED"/>
    <property type="match status" value="1"/>
</dbReference>
<gene>
    <name evidence="9" type="ORF">D6T63_01810</name>
</gene>
<feature type="compositionally biased region" description="Basic and acidic residues" evidence="6">
    <location>
        <begin position="25"/>
        <end position="38"/>
    </location>
</feature>
<keyword evidence="5 7" id="KW-0472">Membrane</keyword>
<protein>
    <submittedName>
        <fullName evidence="9">Type II secretion system F family protein</fullName>
    </submittedName>
</protein>
<reference evidence="9 10" key="1">
    <citation type="submission" date="2018-09" db="EMBL/GenBank/DDBJ databases">
        <title>Novel species of Arthrobacter.</title>
        <authorList>
            <person name="Liu Q."/>
            <person name="Xin Y.-H."/>
        </authorList>
    </citation>
    <scope>NUCLEOTIDE SEQUENCE [LARGE SCALE GENOMIC DNA]</scope>
    <source>
        <strain evidence="9 10">Hz2</strain>
    </source>
</reference>
<feature type="region of interest" description="Disordered" evidence="6">
    <location>
        <begin position="1"/>
        <end position="38"/>
    </location>
</feature>
<keyword evidence="2" id="KW-1003">Cell membrane</keyword>
<keyword evidence="10" id="KW-1185">Reference proteome</keyword>
<name>A0A3A5M656_9MICC</name>
<evidence type="ECO:0000256" key="6">
    <source>
        <dbReference type="SAM" id="MobiDB-lite"/>
    </source>
</evidence>
<comment type="subcellular location">
    <subcellularLocation>
        <location evidence="1">Cell membrane</location>
        <topology evidence="1">Multi-pass membrane protein</topology>
    </subcellularLocation>
</comment>
<comment type="caution">
    <text evidence="9">The sequence shown here is derived from an EMBL/GenBank/DDBJ whole genome shotgun (WGS) entry which is preliminary data.</text>
</comment>
<dbReference type="InterPro" id="IPR018076">
    <property type="entry name" value="T2SS_GspF_dom"/>
</dbReference>
<dbReference type="AlphaFoldDB" id="A0A3A5M656"/>
<sequence length="257" mass="26742">MAARRGVDSRLCPRRRSARSPFRIPPRETDPGNGRSPDDHLAVVVPKIGSARRCGAVMAGLAAFLLLASGASLLTLPSGRHGSTSTTTESRTVGGGINDAPLLLDLMAAMLTAGASVESALSVVAEACGSDVGSSLTRVRAARLLGASWEAAWEAGSTHDARRVGAPERHQRESARSNARIIADVRQGLHFATSTGAPSAALLNAHAAQIRRHRKREIDRKVAALGVQLVLPLGLCSLPAFICLGVIPVVLGLLPAL</sequence>
<evidence type="ECO:0000256" key="3">
    <source>
        <dbReference type="ARBA" id="ARBA00022692"/>
    </source>
</evidence>
<dbReference type="PANTHER" id="PTHR35007:SF3">
    <property type="entry name" value="POSSIBLE CONSERVED ALANINE RICH MEMBRANE PROTEIN"/>
    <property type="match status" value="1"/>
</dbReference>
<keyword evidence="4 7" id="KW-1133">Transmembrane helix</keyword>
<evidence type="ECO:0000256" key="4">
    <source>
        <dbReference type="ARBA" id="ARBA00022989"/>
    </source>
</evidence>
<feature type="transmembrane region" description="Helical" evidence="7">
    <location>
        <begin position="222"/>
        <end position="251"/>
    </location>
</feature>
<organism evidence="9 10">
    <name type="scientific">Arthrobacter cheniae</name>
    <dbReference type="NCBI Taxonomy" id="1258888"/>
    <lineage>
        <taxon>Bacteria</taxon>
        <taxon>Bacillati</taxon>
        <taxon>Actinomycetota</taxon>
        <taxon>Actinomycetes</taxon>
        <taxon>Micrococcales</taxon>
        <taxon>Micrococcaceae</taxon>
        <taxon>Arthrobacter</taxon>
    </lineage>
</organism>
<evidence type="ECO:0000256" key="5">
    <source>
        <dbReference type="ARBA" id="ARBA00023136"/>
    </source>
</evidence>
<evidence type="ECO:0000313" key="10">
    <source>
        <dbReference type="Proteomes" id="UP000272560"/>
    </source>
</evidence>
<dbReference type="Proteomes" id="UP000272560">
    <property type="component" value="Unassembled WGS sequence"/>
</dbReference>
<proteinExistence type="predicted"/>
<evidence type="ECO:0000256" key="7">
    <source>
        <dbReference type="SAM" id="Phobius"/>
    </source>
</evidence>
<feature type="transmembrane region" description="Helical" evidence="7">
    <location>
        <begin position="56"/>
        <end position="76"/>
    </location>
</feature>
<evidence type="ECO:0000256" key="2">
    <source>
        <dbReference type="ARBA" id="ARBA00022475"/>
    </source>
</evidence>
<feature type="domain" description="Type II secretion system protein GspF" evidence="8">
    <location>
        <begin position="104"/>
        <end position="244"/>
    </location>
</feature>
<keyword evidence="3 7" id="KW-0812">Transmembrane</keyword>
<evidence type="ECO:0000259" key="8">
    <source>
        <dbReference type="Pfam" id="PF00482"/>
    </source>
</evidence>
<dbReference type="Pfam" id="PF00482">
    <property type="entry name" value="T2SSF"/>
    <property type="match status" value="1"/>
</dbReference>
<dbReference type="EMBL" id="QZVT01000001">
    <property type="protein sequence ID" value="RJT83210.1"/>
    <property type="molecule type" value="Genomic_DNA"/>
</dbReference>
<dbReference type="GO" id="GO:0005886">
    <property type="term" value="C:plasma membrane"/>
    <property type="evidence" value="ECO:0007669"/>
    <property type="project" value="UniProtKB-SubCell"/>
</dbReference>
<accession>A0A3A5M656</accession>